<keyword evidence="1" id="KW-0472">Membrane</keyword>
<reference evidence="3" key="1">
    <citation type="submission" date="2019-05" db="EMBL/GenBank/DDBJ databases">
        <title>Annotation for the trematode Fasciolopsis buski.</title>
        <authorList>
            <person name="Choi Y.-J."/>
        </authorList>
    </citation>
    <scope>NUCLEOTIDE SEQUENCE</scope>
    <source>
        <strain evidence="3">HT</strain>
        <tissue evidence="3">Whole worm</tissue>
    </source>
</reference>
<keyword evidence="4" id="KW-1185">Reference proteome</keyword>
<comment type="caution">
    <text evidence="3">The sequence shown here is derived from an EMBL/GenBank/DDBJ whole genome shotgun (WGS) entry which is preliminary data.</text>
</comment>
<dbReference type="EMBL" id="LUCM01009452">
    <property type="protein sequence ID" value="KAA0186969.1"/>
    <property type="molecule type" value="Genomic_DNA"/>
</dbReference>
<keyword evidence="2" id="KW-0732">Signal</keyword>
<keyword evidence="1" id="KW-0812">Transmembrane</keyword>
<evidence type="ECO:0000256" key="2">
    <source>
        <dbReference type="SAM" id="SignalP"/>
    </source>
</evidence>
<accession>A0A8E0RPI3</accession>
<dbReference type="AlphaFoldDB" id="A0A8E0RPI3"/>
<protein>
    <submittedName>
        <fullName evidence="3">Mitochondrial 39S ribosomal protein L27 L27mt</fullName>
    </submittedName>
</protein>
<proteinExistence type="predicted"/>
<dbReference type="Gene3D" id="2.40.50.100">
    <property type="match status" value="1"/>
</dbReference>
<dbReference type="GO" id="GO:0005840">
    <property type="term" value="C:ribosome"/>
    <property type="evidence" value="ECO:0007669"/>
    <property type="project" value="UniProtKB-KW"/>
</dbReference>
<organism evidence="3 4">
    <name type="scientific">Fasciolopsis buskii</name>
    <dbReference type="NCBI Taxonomy" id="27845"/>
    <lineage>
        <taxon>Eukaryota</taxon>
        <taxon>Metazoa</taxon>
        <taxon>Spiralia</taxon>
        <taxon>Lophotrochozoa</taxon>
        <taxon>Platyhelminthes</taxon>
        <taxon>Trematoda</taxon>
        <taxon>Digenea</taxon>
        <taxon>Plagiorchiida</taxon>
        <taxon>Echinostomata</taxon>
        <taxon>Echinostomatoidea</taxon>
        <taxon>Fasciolidae</taxon>
        <taxon>Fasciolopsis</taxon>
    </lineage>
</organism>
<feature type="transmembrane region" description="Helical" evidence="1">
    <location>
        <begin position="81"/>
        <end position="103"/>
    </location>
</feature>
<evidence type="ECO:0000313" key="3">
    <source>
        <dbReference type="EMBL" id="KAA0186969.1"/>
    </source>
</evidence>
<sequence length="175" mass="19692">MLITSLLRARVFFAVLGGLPRPNAITLDPPCRFAGVKKKFNLEDNPKKVKPAVLVKTLRGFQFNDGDFVYKGDILVRQASCYLIIFFCLLPSFSCPLLSVIGLEIYPGESVKLDRETWDLIAMCNGRFTISTETLCPFPDSPLYGAVQRGEQIVRPFVHVVADPVEPIYRLKRLL</sequence>
<keyword evidence="1" id="KW-1133">Transmembrane helix</keyword>
<dbReference type="Proteomes" id="UP000728185">
    <property type="component" value="Unassembled WGS sequence"/>
</dbReference>
<evidence type="ECO:0000256" key="1">
    <source>
        <dbReference type="SAM" id="Phobius"/>
    </source>
</evidence>
<name>A0A8E0RPI3_9TREM</name>
<keyword evidence="3" id="KW-0689">Ribosomal protein</keyword>
<feature type="chain" id="PRO_5034777716" evidence="2">
    <location>
        <begin position="25"/>
        <end position="175"/>
    </location>
</feature>
<gene>
    <name evidence="3" type="ORF">FBUS_11514</name>
</gene>
<keyword evidence="3" id="KW-0687">Ribonucleoprotein</keyword>
<feature type="signal peptide" evidence="2">
    <location>
        <begin position="1"/>
        <end position="24"/>
    </location>
</feature>
<dbReference type="SUPFAM" id="SSF110324">
    <property type="entry name" value="Ribosomal L27 protein-like"/>
    <property type="match status" value="1"/>
</dbReference>
<evidence type="ECO:0000313" key="4">
    <source>
        <dbReference type="Proteomes" id="UP000728185"/>
    </source>
</evidence>
<dbReference type="OrthoDB" id="1867012at2759"/>